<keyword evidence="8" id="KW-0902">Two-component regulatory system</keyword>
<dbReference type="SUPFAM" id="SSF55785">
    <property type="entry name" value="PYP-like sensor domain (PAS domain)"/>
    <property type="match status" value="1"/>
</dbReference>
<keyword evidence="9" id="KW-0472">Membrane</keyword>
<evidence type="ECO:0000256" key="7">
    <source>
        <dbReference type="ARBA" id="ARBA00022840"/>
    </source>
</evidence>
<evidence type="ECO:0000256" key="3">
    <source>
        <dbReference type="ARBA" id="ARBA00022553"/>
    </source>
</evidence>
<dbReference type="STRING" id="37625.SAMN05660420_03267"/>
<evidence type="ECO:0000256" key="2">
    <source>
        <dbReference type="ARBA" id="ARBA00012438"/>
    </source>
</evidence>
<dbReference type="GO" id="GO:0000155">
    <property type="term" value="F:phosphorelay sensor kinase activity"/>
    <property type="evidence" value="ECO:0007669"/>
    <property type="project" value="InterPro"/>
</dbReference>
<evidence type="ECO:0000256" key="1">
    <source>
        <dbReference type="ARBA" id="ARBA00000085"/>
    </source>
</evidence>
<dbReference type="PROSITE" id="PS50113">
    <property type="entry name" value="PAC"/>
    <property type="match status" value="1"/>
</dbReference>
<dbReference type="InterPro" id="IPR003594">
    <property type="entry name" value="HATPase_dom"/>
</dbReference>
<feature type="transmembrane region" description="Helical" evidence="9">
    <location>
        <begin position="20"/>
        <end position="42"/>
    </location>
</feature>
<evidence type="ECO:0000256" key="5">
    <source>
        <dbReference type="ARBA" id="ARBA00022741"/>
    </source>
</evidence>
<dbReference type="PANTHER" id="PTHR43065">
    <property type="entry name" value="SENSOR HISTIDINE KINASE"/>
    <property type="match status" value="1"/>
</dbReference>
<dbReference type="PANTHER" id="PTHR43065:SF10">
    <property type="entry name" value="PEROXIDE STRESS-ACTIVATED HISTIDINE KINASE MAK3"/>
    <property type="match status" value="1"/>
</dbReference>
<evidence type="ECO:0000259" key="10">
    <source>
        <dbReference type="PROSITE" id="PS50109"/>
    </source>
</evidence>
<dbReference type="EC" id="2.7.13.3" evidence="2"/>
<feature type="transmembrane region" description="Helical" evidence="9">
    <location>
        <begin position="126"/>
        <end position="144"/>
    </location>
</feature>
<dbReference type="PRINTS" id="PR00344">
    <property type="entry name" value="BCTRLSENSOR"/>
</dbReference>
<dbReference type="InterPro" id="IPR005467">
    <property type="entry name" value="His_kinase_dom"/>
</dbReference>
<keyword evidence="6 12" id="KW-0418">Kinase</keyword>
<accession>A0A1H4E907</accession>
<dbReference type="SMART" id="SM00388">
    <property type="entry name" value="HisKA"/>
    <property type="match status" value="1"/>
</dbReference>
<evidence type="ECO:0000256" key="6">
    <source>
        <dbReference type="ARBA" id="ARBA00022777"/>
    </source>
</evidence>
<dbReference type="Pfam" id="PF25323">
    <property type="entry name" value="6TM_PilS"/>
    <property type="match status" value="1"/>
</dbReference>
<dbReference type="Gene3D" id="1.10.287.130">
    <property type="match status" value="1"/>
</dbReference>
<dbReference type="InterPro" id="IPR000700">
    <property type="entry name" value="PAS-assoc_C"/>
</dbReference>
<dbReference type="Pfam" id="PF02518">
    <property type="entry name" value="HATPase_c"/>
    <property type="match status" value="1"/>
</dbReference>
<dbReference type="CDD" id="cd00082">
    <property type="entry name" value="HisKA"/>
    <property type="match status" value="1"/>
</dbReference>
<name>A0A1H4E907_9BACT</name>
<dbReference type="PROSITE" id="PS50109">
    <property type="entry name" value="HIS_KIN"/>
    <property type="match status" value="1"/>
</dbReference>
<dbReference type="InterPro" id="IPR036097">
    <property type="entry name" value="HisK_dim/P_sf"/>
</dbReference>
<evidence type="ECO:0000256" key="9">
    <source>
        <dbReference type="SAM" id="Phobius"/>
    </source>
</evidence>
<feature type="transmembrane region" description="Helical" evidence="9">
    <location>
        <begin position="164"/>
        <end position="186"/>
    </location>
</feature>
<evidence type="ECO:0000313" key="12">
    <source>
        <dbReference type="EMBL" id="SEA81396.1"/>
    </source>
</evidence>
<dbReference type="SMART" id="SM00387">
    <property type="entry name" value="HATPase_c"/>
    <property type="match status" value="1"/>
</dbReference>
<feature type="domain" description="Histidine kinase" evidence="10">
    <location>
        <begin position="337"/>
        <end position="542"/>
    </location>
</feature>
<organism evidence="12 13">
    <name type="scientific">Desulfuromusa kysingii</name>
    <dbReference type="NCBI Taxonomy" id="37625"/>
    <lineage>
        <taxon>Bacteria</taxon>
        <taxon>Pseudomonadati</taxon>
        <taxon>Thermodesulfobacteriota</taxon>
        <taxon>Desulfuromonadia</taxon>
        <taxon>Desulfuromonadales</taxon>
        <taxon>Geopsychrobacteraceae</taxon>
        <taxon>Desulfuromusa</taxon>
    </lineage>
</organism>
<keyword evidence="13" id="KW-1185">Reference proteome</keyword>
<sequence>MTTVDPFKKQKLNVDNRSLTWYLVCRTAVITFLLGGAAILYLQGSVNRALIPPLFLLIGVSYAEALVSALLLQKMDNTQFFTQVQVVWDLLFVSALIVLTGGVESVFSFAYLLVIISASFLLSRRLTVLAAACAVILFGGILDLQYFNYLHFLNLVRSASDGTFFSALFVHAVAFFIIAVLSGTLAERLRQSEEQLQRKTIDYDELEKMNQTILAHIASGLMLINPRGRIRSFNRAATMITGLTLQDVYDQDAAQLFPGLPVRANADSKPLRRSEGYVIKKTGERLILGYATTPAKGNFGEDLGVLVTFQDLTDFKKIEDELKRTDRLAAVGRLAAGMAHEIRNPLASISGSVQLLMEAENVQLDDLKLMEIVVKEADRLNHLLTDFLGFARPKKLVKEPVNVASMLNQLTEMLAIDPRFNKVEIVHNYPEECIISLDQGQILQALWDLAVNAVEAMQGEGKLVFDTTTVPAPAIIVEDSGPGIADEIIERIFEPFFSTKEKGTGLGLASVYSVLESHGGSVAVDKGTAGGARFTLRFAVGED</sequence>
<dbReference type="Gene3D" id="3.30.565.10">
    <property type="entry name" value="Histidine kinase-like ATPase, C-terminal domain"/>
    <property type="match status" value="1"/>
</dbReference>
<dbReference type="EMBL" id="FNQN01000014">
    <property type="protein sequence ID" value="SEA81396.1"/>
    <property type="molecule type" value="Genomic_DNA"/>
</dbReference>
<dbReference type="InterPro" id="IPR003661">
    <property type="entry name" value="HisK_dim/P_dom"/>
</dbReference>
<keyword evidence="7" id="KW-0067">ATP-binding</keyword>
<dbReference type="SMART" id="SM00091">
    <property type="entry name" value="PAS"/>
    <property type="match status" value="1"/>
</dbReference>
<dbReference type="AlphaFoldDB" id="A0A1H4E907"/>
<dbReference type="InterPro" id="IPR004358">
    <property type="entry name" value="Sig_transdc_His_kin-like_C"/>
</dbReference>
<reference evidence="12 13" key="1">
    <citation type="submission" date="2016-10" db="EMBL/GenBank/DDBJ databases">
        <authorList>
            <person name="de Groot N.N."/>
        </authorList>
    </citation>
    <scope>NUCLEOTIDE SEQUENCE [LARGE SCALE GENOMIC DNA]</scope>
    <source>
        <strain evidence="12 13">DSM 7343</strain>
    </source>
</reference>
<dbReference type="Gene3D" id="3.30.450.20">
    <property type="entry name" value="PAS domain"/>
    <property type="match status" value="1"/>
</dbReference>
<feature type="domain" description="PAC" evidence="11">
    <location>
        <begin position="272"/>
        <end position="324"/>
    </location>
</feature>
<feature type="transmembrane region" description="Helical" evidence="9">
    <location>
        <begin position="54"/>
        <end position="72"/>
    </location>
</feature>
<evidence type="ECO:0000259" key="11">
    <source>
        <dbReference type="PROSITE" id="PS50113"/>
    </source>
</evidence>
<dbReference type="OrthoDB" id="9773941at2"/>
<evidence type="ECO:0000313" key="13">
    <source>
        <dbReference type="Proteomes" id="UP000199409"/>
    </source>
</evidence>
<evidence type="ECO:0000256" key="8">
    <source>
        <dbReference type="ARBA" id="ARBA00023012"/>
    </source>
</evidence>
<dbReference type="CDD" id="cd00130">
    <property type="entry name" value="PAS"/>
    <property type="match status" value="1"/>
</dbReference>
<dbReference type="InterPro" id="IPR035965">
    <property type="entry name" value="PAS-like_dom_sf"/>
</dbReference>
<evidence type="ECO:0000256" key="4">
    <source>
        <dbReference type="ARBA" id="ARBA00022679"/>
    </source>
</evidence>
<protein>
    <recommendedName>
        <fullName evidence="2">histidine kinase</fullName>
        <ecNumber evidence="2">2.7.13.3</ecNumber>
    </recommendedName>
</protein>
<dbReference type="SUPFAM" id="SSF47384">
    <property type="entry name" value="Homodimeric domain of signal transducing histidine kinase"/>
    <property type="match status" value="1"/>
</dbReference>
<keyword evidence="5" id="KW-0547">Nucleotide-binding</keyword>
<dbReference type="Proteomes" id="UP000199409">
    <property type="component" value="Unassembled WGS sequence"/>
</dbReference>
<dbReference type="SUPFAM" id="SSF55874">
    <property type="entry name" value="ATPase domain of HSP90 chaperone/DNA topoisomerase II/histidine kinase"/>
    <property type="match status" value="1"/>
</dbReference>
<keyword evidence="9" id="KW-1133">Transmembrane helix</keyword>
<dbReference type="RefSeq" id="WP_092350817.1">
    <property type="nucleotide sequence ID" value="NZ_FNQN01000014.1"/>
</dbReference>
<dbReference type="NCBIfam" id="TIGR00229">
    <property type="entry name" value="sensory_box"/>
    <property type="match status" value="1"/>
</dbReference>
<keyword evidence="9" id="KW-0812">Transmembrane</keyword>
<proteinExistence type="predicted"/>
<dbReference type="InterPro" id="IPR000014">
    <property type="entry name" value="PAS"/>
</dbReference>
<feature type="transmembrane region" description="Helical" evidence="9">
    <location>
        <begin position="92"/>
        <end position="114"/>
    </location>
</feature>
<dbReference type="InterPro" id="IPR036890">
    <property type="entry name" value="HATPase_C_sf"/>
</dbReference>
<dbReference type="GO" id="GO:0005524">
    <property type="term" value="F:ATP binding"/>
    <property type="evidence" value="ECO:0007669"/>
    <property type="project" value="UniProtKB-KW"/>
</dbReference>
<comment type="catalytic activity">
    <reaction evidence="1">
        <text>ATP + protein L-histidine = ADP + protein N-phospho-L-histidine.</text>
        <dbReference type="EC" id="2.7.13.3"/>
    </reaction>
</comment>
<dbReference type="Pfam" id="PF00512">
    <property type="entry name" value="HisKA"/>
    <property type="match status" value="1"/>
</dbReference>
<keyword evidence="4" id="KW-0808">Transferase</keyword>
<keyword evidence="3" id="KW-0597">Phosphoprotein</keyword>
<gene>
    <name evidence="12" type="ORF">SAMN05660420_03267</name>
</gene>